<dbReference type="Proteomes" id="UP001437256">
    <property type="component" value="Unassembled WGS sequence"/>
</dbReference>
<gene>
    <name evidence="1" type="ORF">AAF712_015372</name>
</gene>
<protein>
    <submittedName>
        <fullName evidence="1">Uncharacterized protein</fullName>
    </submittedName>
</protein>
<sequence length="144" mass="15656">MTISLSKSWSEIDEGSNSSALTVVNKVSTGKVLTILSQDKVLYNPARSQSIVDMDNIVIVINLMVAARLGDPSKVQVSANTWMFGIETNPVLTRSRVNLDLDWRFPTMGGHSFFSGNATLLSAFTDIEAHVAGETIEETNVLPL</sequence>
<evidence type="ECO:0000313" key="2">
    <source>
        <dbReference type="Proteomes" id="UP001437256"/>
    </source>
</evidence>
<proteinExistence type="predicted"/>
<reference evidence="1 2" key="1">
    <citation type="submission" date="2024-05" db="EMBL/GenBank/DDBJ databases">
        <title>A draft genome resource for the thread blight pathogen Marasmius tenuissimus strain MS-2.</title>
        <authorList>
            <person name="Yulfo-Soto G.E."/>
            <person name="Baruah I.K."/>
            <person name="Amoako-Attah I."/>
            <person name="Bukari Y."/>
            <person name="Meinhardt L.W."/>
            <person name="Bailey B.A."/>
            <person name="Cohen S.P."/>
        </authorList>
    </citation>
    <scope>NUCLEOTIDE SEQUENCE [LARGE SCALE GENOMIC DNA]</scope>
    <source>
        <strain evidence="1 2">MS-2</strain>
    </source>
</reference>
<dbReference type="EMBL" id="JBBXMP010000396">
    <property type="protein sequence ID" value="KAL0057963.1"/>
    <property type="molecule type" value="Genomic_DNA"/>
</dbReference>
<organism evidence="1 2">
    <name type="scientific">Marasmius tenuissimus</name>
    <dbReference type="NCBI Taxonomy" id="585030"/>
    <lineage>
        <taxon>Eukaryota</taxon>
        <taxon>Fungi</taxon>
        <taxon>Dikarya</taxon>
        <taxon>Basidiomycota</taxon>
        <taxon>Agaricomycotina</taxon>
        <taxon>Agaricomycetes</taxon>
        <taxon>Agaricomycetidae</taxon>
        <taxon>Agaricales</taxon>
        <taxon>Marasmiineae</taxon>
        <taxon>Marasmiaceae</taxon>
        <taxon>Marasmius</taxon>
    </lineage>
</organism>
<keyword evidence="2" id="KW-1185">Reference proteome</keyword>
<accession>A0ABR2ZB02</accession>
<name>A0ABR2ZB02_9AGAR</name>
<comment type="caution">
    <text evidence="1">The sequence shown here is derived from an EMBL/GenBank/DDBJ whole genome shotgun (WGS) entry which is preliminary data.</text>
</comment>
<evidence type="ECO:0000313" key="1">
    <source>
        <dbReference type="EMBL" id="KAL0057963.1"/>
    </source>
</evidence>